<dbReference type="Pfam" id="PF01152">
    <property type="entry name" value="Bac_globin"/>
    <property type="match status" value="1"/>
</dbReference>
<dbReference type="InterPro" id="IPR044203">
    <property type="entry name" value="GlbO/GLB3-like"/>
</dbReference>
<organism evidence="6 7">
    <name type="scientific">Seminavis robusta</name>
    <dbReference type="NCBI Taxonomy" id="568900"/>
    <lineage>
        <taxon>Eukaryota</taxon>
        <taxon>Sar</taxon>
        <taxon>Stramenopiles</taxon>
        <taxon>Ochrophyta</taxon>
        <taxon>Bacillariophyta</taxon>
        <taxon>Bacillariophyceae</taxon>
        <taxon>Bacillariophycidae</taxon>
        <taxon>Naviculales</taxon>
        <taxon>Naviculaceae</taxon>
        <taxon>Seminavis</taxon>
    </lineage>
</organism>
<dbReference type="PANTHER" id="PTHR47366:SF1">
    <property type="entry name" value="TWO-ON-TWO HEMOGLOBIN-3"/>
    <property type="match status" value="1"/>
</dbReference>
<comment type="similarity">
    <text evidence="5">Belongs to the truncated hemoglobin family. Group II subfamily.</text>
</comment>
<evidence type="ECO:0000313" key="7">
    <source>
        <dbReference type="Proteomes" id="UP001153069"/>
    </source>
</evidence>
<evidence type="ECO:0000256" key="2">
    <source>
        <dbReference type="ARBA" id="ARBA00022617"/>
    </source>
</evidence>
<dbReference type="InterPro" id="IPR009050">
    <property type="entry name" value="Globin-like_sf"/>
</dbReference>
<dbReference type="EMBL" id="CAICTM010000217">
    <property type="protein sequence ID" value="CAB9505086.1"/>
    <property type="molecule type" value="Genomic_DNA"/>
</dbReference>
<dbReference type="SUPFAM" id="SSF46458">
    <property type="entry name" value="Globin-like"/>
    <property type="match status" value="1"/>
</dbReference>
<evidence type="ECO:0000256" key="3">
    <source>
        <dbReference type="ARBA" id="ARBA00022723"/>
    </source>
</evidence>
<keyword evidence="3" id="KW-0479">Metal-binding</keyword>
<reference evidence="6" key="1">
    <citation type="submission" date="2020-06" db="EMBL/GenBank/DDBJ databases">
        <authorList>
            <consortium name="Plant Systems Biology data submission"/>
        </authorList>
    </citation>
    <scope>NUCLEOTIDE SEQUENCE</scope>
    <source>
        <strain evidence="6">D6</strain>
    </source>
</reference>
<dbReference type="Proteomes" id="UP001153069">
    <property type="component" value="Unassembled WGS sequence"/>
</dbReference>
<proteinExistence type="inferred from homology"/>
<dbReference type="InterPro" id="IPR012292">
    <property type="entry name" value="Globin/Proto"/>
</dbReference>
<dbReference type="Gene3D" id="1.10.490.10">
    <property type="entry name" value="Globins"/>
    <property type="match status" value="1"/>
</dbReference>
<comment type="caution">
    <text evidence="6">The sequence shown here is derived from an EMBL/GenBank/DDBJ whole genome shotgun (WGS) entry which is preliminary data.</text>
</comment>
<dbReference type="PANTHER" id="PTHR47366">
    <property type="entry name" value="TWO-ON-TWO HEMOGLOBIN-3"/>
    <property type="match status" value="1"/>
</dbReference>
<evidence type="ECO:0000256" key="5">
    <source>
        <dbReference type="ARBA" id="ARBA00034496"/>
    </source>
</evidence>
<dbReference type="InterPro" id="IPR001486">
    <property type="entry name" value="Hemoglobin_trunc"/>
</dbReference>
<name>A0A9N8DMP9_9STRA</name>
<gene>
    <name evidence="6" type="ORF">SEMRO_218_G090110.1</name>
</gene>
<keyword evidence="4" id="KW-0408">Iron</keyword>
<accession>A0A9N8DMP9</accession>
<dbReference type="OrthoDB" id="37940at2759"/>
<dbReference type="GO" id="GO:0020037">
    <property type="term" value="F:heme binding"/>
    <property type="evidence" value="ECO:0007669"/>
    <property type="project" value="InterPro"/>
</dbReference>
<keyword evidence="7" id="KW-1185">Reference proteome</keyword>
<dbReference type="GO" id="GO:0005344">
    <property type="term" value="F:oxygen carrier activity"/>
    <property type="evidence" value="ECO:0007669"/>
    <property type="project" value="InterPro"/>
</dbReference>
<evidence type="ECO:0000313" key="6">
    <source>
        <dbReference type="EMBL" id="CAB9505086.1"/>
    </source>
</evidence>
<evidence type="ECO:0000256" key="1">
    <source>
        <dbReference type="ARBA" id="ARBA00022448"/>
    </source>
</evidence>
<evidence type="ECO:0000256" key="4">
    <source>
        <dbReference type="ARBA" id="ARBA00023004"/>
    </source>
</evidence>
<keyword evidence="1" id="KW-0813">Transport</keyword>
<protein>
    <submittedName>
        <fullName evidence="6">Bacterial-like globin</fullName>
    </submittedName>
</protein>
<dbReference type="GO" id="GO:0046872">
    <property type="term" value="F:metal ion binding"/>
    <property type="evidence" value="ECO:0007669"/>
    <property type="project" value="UniProtKB-KW"/>
</dbReference>
<dbReference type="GO" id="GO:0019825">
    <property type="term" value="F:oxygen binding"/>
    <property type="evidence" value="ECO:0007669"/>
    <property type="project" value="InterPro"/>
</dbReference>
<keyword evidence="2" id="KW-0349">Heme</keyword>
<dbReference type="AlphaFoldDB" id="A0A9N8DMP9"/>
<sequence>MSKQELQERALKAGGVSYEESLQATQMVPTMFERMGQVDGCQELSRLFYNRVFDDSDAVWFLNIFSSSTKEEAIENQYLFFAQTFGGPDLYRQKKGKYTRLVGRHANYGIGHRAADHWVKHMKAAIEEHSHLKDDQQAKDALYQYFQYTAHYIVAASDYMRPDQLSGGTAIDAGRIW</sequence>